<keyword evidence="4" id="KW-1185">Reference proteome</keyword>
<dbReference type="InterPro" id="IPR013740">
    <property type="entry name" value="Redoxin"/>
</dbReference>
<reference evidence="3 4" key="1">
    <citation type="submission" date="2020-08" db="EMBL/GenBank/DDBJ databases">
        <authorList>
            <person name="Sun Q."/>
            <person name="Inoue M."/>
        </authorList>
    </citation>
    <scope>NUCLEOTIDE SEQUENCE [LARGE SCALE GENOMIC DNA]</scope>
    <source>
        <strain evidence="3 4">CCM 8938</strain>
    </source>
</reference>
<feature type="chain" id="PRO_5046580316" evidence="1">
    <location>
        <begin position="19"/>
        <end position="248"/>
    </location>
</feature>
<evidence type="ECO:0000313" key="3">
    <source>
        <dbReference type="EMBL" id="MBC6110777.1"/>
    </source>
</evidence>
<protein>
    <submittedName>
        <fullName evidence="3">Redoxin family protein</fullName>
    </submittedName>
</protein>
<dbReference type="RefSeq" id="WP_187071249.1">
    <property type="nucleotide sequence ID" value="NZ_JACRYL010000008.1"/>
</dbReference>
<comment type="caution">
    <text evidence="3">The sequence shown here is derived from an EMBL/GenBank/DDBJ whole genome shotgun (WGS) entry which is preliminary data.</text>
</comment>
<sequence>MKYLITLSILCGFLNLHAQDSSKVRTVQSIVTLKGNMIPKTDTTLVFYDEKGKALHYYQYDKLFRSGLYSLKYSTEKATYGKQIVTRLSDEEVSKFSSIIREHTELKNPFIYKGKKLDIAPLTAFYEPEQLANKIIIQVYWYASCGTCTEHFTALSAFIKELGDPKDVIILAITTDNNDVAVKKLKELPLRNAQLISSGKALSDAYQITAFPAYIVTDRNHVITHAAVGSSRLTLPDLKEAIKAVVAK</sequence>
<accession>A0ABR7KRT4</accession>
<gene>
    <name evidence="3" type="ORF">H7U22_10105</name>
</gene>
<organism evidence="3 4">
    <name type="scientific">Pedobacter fastidiosus</name>
    <dbReference type="NCBI Taxonomy" id="2765361"/>
    <lineage>
        <taxon>Bacteria</taxon>
        <taxon>Pseudomonadati</taxon>
        <taxon>Bacteroidota</taxon>
        <taxon>Sphingobacteriia</taxon>
        <taxon>Sphingobacteriales</taxon>
        <taxon>Sphingobacteriaceae</taxon>
        <taxon>Pedobacter</taxon>
    </lineage>
</organism>
<feature type="signal peptide" evidence="1">
    <location>
        <begin position="1"/>
        <end position="18"/>
    </location>
</feature>
<dbReference type="Gene3D" id="3.40.30.10">
    <property type="entry name" value="Glutaredoxin"/>
    <property type="match status" value="1"/>
</dbReference>
<keyword evidence="1" id="KW-0732">Signal</keyword>
<dbReference type="PROSITE" id="PS51352">
    <property type="entry name" value="THIOREDOXIN_2"/>
    <property type="match status" value="1"/>
</dbReference>
<dbReference type="InterPro" id="IPR036249">
    <property type="entry name" value="Thioredoxin-like_sf"/>
</dbReference>
<dbReference type="InterPro" id="IPR013766">
    <property type="entry name" value="Thioredoxin_domain"/>
</dbReference>
<dbReference type="PANTHER" id="PTHR42852">
    <property type="entry name" value="THIOL:DISULFIDE INTERCHANGE PROTEIN DSBE"/>
    <property type="match status" value="1"/>
</dbReference>
<dbReference type="PANTHER" id="PTHR42852:SF17">
    <property type="entry name" value="THIOREDOXIN-LIKE PROTEIN HI_1115"/>
    <property type="match status" value="1"/>
</dbReference>
<evidence type="ECO:0000313" key="4">
    <source>
        <dbReference type="Proteomes" id="UP000652755"/>
    </source>
</evidence>
<dbReference type="Proteomes" id="UP000652755">
    <property type="component" value="Unassembled WGS sequence"/>
</dbReference>
<dbReference type="SUPFAM" id="SSF52833">
    <property type="entry name" value="Thioredoxin-like"/>
    <property type="match status" value="1"/>
</dbReference>
<dbReference type="EMBL" id="JACRYL010000008">
    <property type="protein sequence ID" value="MBC6110777.1"/>
    <property type="molecule type" value="Genomic_DNA"/>
</dbReference>
<dbReference type="InterPro" id="IPR050553">
    <property type="entry name" value="Thioredoxin_ResA/DsbE_sf"/>
</dbReference>
<evidence type="ECO:0000256" key="1">
    <source>
        <dbReference type="SAM" id="SignalP"/>
    </source>
</evidence>
<name>A0ABR7KRT4_9SPHI</name>
<proteinExistence type="predicted"/>
<evidence type="ECO:0000259" key="2">
    <source>
        <dbReference type="PROSITE" id="PS51352"/>
    </source>
</evidence>
<dbReference type="Pfam" id="PF08534">
    <property type="entry name" value="Redoxin"/>
    <property type="match status" value="1"/>
</dbReference>
<feature type="domain" description="Thioredoxin" evidence="2">
    <location>
        <begin position="111"/>
        <end position="247"/>
    </location>
</feature>